<dbReference type="Pfam" id="PF12146">
    <property type="entry name" value="Hydrolase_4"/>
    <property type="match status" value="1"/>
</dbReference>
<feature type="binding site" evidence="3">
    <location>
        <position position="83"/>
    </location>
    <ligand>
        <name>substrate</name>
    </ligand>
</feature>
<comment type="caution">
    <text evidence="6">The sequence shown here is derived from an EMBL/GenBank/DDBJ whole genome shotgun (WGS) entry which is preliminary data.</text>
</comment>
<feature type="domain" description="Serine aminopeptidase S33" evidence="5">
    <location>
        <begin position="8"/>
        <end position="207"/>
    </location>
</feature>
<evidence type="ECO:0000313" key="6">
    <source>
        <dbReference type="EMBL" id="TBL80196.1"/>
    </source>
</evidence>
<dbReference type="InterPro" id="IPR029058">
    <property type="entry name" value="AB_hydrolase_fold"/>
</dbReference>
<evidence type="ECO:0000256" key="4">
    <source>
        <dbReference type="PIRSR" id="PIRSR017388-3"/>
    </source>
</evidence>
<dbReference type="OrthoDB" id="9786110at2"/>
<feature type="site" description="Important for substrate specificity" evidence="4">
    <location>
        <position position="123"/>
    </location>
</feature>
<sequence length="231" mass="26583">MNGSQTPCLLIHGFTGGPYEVEPLARYLETNGTYCRLYTLPGHDRQLHGLKTAGWQEWVRASEIEAEQLSFRYGQFDVVGFSMGGLLAAYLANRYPVRRLVLLNAAVIYVSPRRMVNEIGSRILRGDRFRDWNKATRTPLRALHQFMQLGHALRPEFAEVTVPTLVAQGELDPIIHPRSAHYIMNRLAGPKQLYMYPNSRHMICYEAEAESLFRTVGLFLGQERELRRERF</sequence>
<dbReference type="RefSeq" id="WP_131012611.1">
    <property type="nucleotide sequence ID" value="NZ_SIRE01000005.1"/>
</dbReference>
<dbReference type="GO" id="GO:0052689">
    <property type="term" value="F:carboxylic ester hydrolase activity"/>
    <property type="evidence" value="ECO:0007669"/>
    <property type="project" value="InterPro"/>
</dbReference>
<feature type="active site" description="Charge relay system" evidence="2">
    <location>
        <position position="172"/>
    </location>
</feature>
<evidence type="ECO:0000256" key="1">
    <source>
        <dbReference type="ARBA" id="ARBA00022801"/>
    </source>
</evidence>
<dbReference type="Gene3D" id="3.40.50.1820">
    <property type="entry name" value="alpha/beta hydrolase"/>
    <property type="match status" value="1"/>
</dbReference>
<dbReference type="Proteomes" id="UP000293142">
    <property type="component" value="Unassembled WGS sequence"/>
</dbReference>
<reference evidence="6 7" key="1">
    <citation type="submission" date="2019-02" db="EMBL/GenBank/DDBJ databases">
        <title>Paenibacillus sp. nov., isolated from surface-sterilized tissue of Thalictrum simplex L.</title>
        <authorList>
            <person name="Tuo L."/>
        </authorList>
    </citation>
    <scope>NUCLEOTIDE SEQUENCE [LARGE SCALE GENOMIC DNA]</scope>
    <source>
        <strain evidence="6 7">N2SHLJ1</strain>
    </source>
</reference>
<proteinExistence type="predicted"/>
<keyword evidence="7" id="KW-1185">Reference proteome</keyword>
<dbReference type="SUPFAM" id="SSF53474">
    <property type="entry name" value="alpha/beta-Hydrolases"/>
    <property type="match status" value="1"/>
</dbReference>
<feature type="active site" description="Charge relay system" evidence="2">
    <location>
        <position position="201"/>
    </location>
</feature>
<dbReference type="InterPro" id="IPR022742">
    <property type="entry name" value="Hydrolase_4"/>
</dbReference>
<gene>
    <name evidence="6" type="ORF">EYB31_07180</name>
</gene>
<evidence type="ECO:0000256" key="3">
    <source>
        <dbReference type="PIRSR" id="PIRSR017388-2"/>
    </source>
</evidence>
<dbReference type="PANTHER" id="PTHR43798:SF31">
    <property type="entry name" value="AB HYDROLASE SUPERFAMILY PROTEIN YCLE"/>
    <property type="match status" value="1"/>
</dbReference>
<evidence type="ECO:0000259" key="5">
    <source>
        <dbReference type="Pfam" id="PF12146"/>
    </source>
</evidence>
<dbReference type="PANTHER" id="PTHR43798">
    <property type="entry name" value="MONOACYLGLYCEROL LIPASE"/>
    <property type="match status" value="1"/>
</dbReference>
<dbReference type="InterPro" id="IPR050266">
    <property type="entry name" value="AB_hydrolase_sf"/>
</dbReference>
<dbReference type="EMBL" id="SIRE01000005">
    <property type="protein sequence ID" value="TBL80196.1"/>
    <property type="molecule type" value="Genomic_DNA"/>
</dbReference>
<evidence type="ECO:0000313" key="7">
    <source>
        <dbReference type="Proteomes" id="UP000293142"/>
    </source>
</evidence>
<dbReference type="AlphaFoldDB" id="A0A4Q9DTD7"/>
<keyword evidence="1 6" id="KW-0378">Hydrolase</keyword>
<feature type="active site" description="Nucleophile" evidence="2">
    <location>
        <position position="82"/>
    </location>
</feature>
<feature type="binding site" evidence="3">
    <location>
        <position position="14"/>
    </location>
    <ligand>
        <name>substrate</name>
    </ligand>
</feature>
<accession>A0A4Q9DTD7</accession>
<dbReference type="PIRSF" id="PIRSF017388">
    <property type="entry name" value="Esterase_lipase"/>
    <property type="match status" value="1"/>
</dbReference>
<protein>
    <submittedName>
        <fullName evidence="6">Alpha/beta fold hydrolase</fullName>
    </submittedName>
</protein>
<organism evidence="6 7">
    <name type="scientific">Paenibacillus thalictri</name>
    <dbReference type="NCBI Taxonomy" id="2527873"/>
    <lineage>
        <taxon>Bacteria</taxon>
        <taxon>Bacillati</taxon>
        <taxon>Bacillota</taxon>
        <taxon>Bacilli</taxon>
        <taxon>Bacillales</taxon>
        <taxon>Paenibacillaceae</taxon>
        <taxon>Paenibacillus</taxon>
    </lineage>
</organism>
<dbReference type="GO" id="GO:0016020">
    <property type="term" value="C:membrane"/>
    <property type="evidence" value="ECO:0007669"/>
    <property type="project" value="TreeGrafter"/>
</dbReference>
<evidence type="ECO:0000256" key="2">
    <source>
        <dbReference type="PIRSR" id="PIRSR017388-1"/>
    </source>
</evidence>
<name>A0A4Q9DTD7_9BACL</name>
<dbReference type="InterPro" id="IPR012354">
    <property type="entry name" value="Esterase_lipase"/>
</dbReference>